<evidence type="ECO:0008006" key="4">
    <source>
        <dbReference type="Google" id="ProtNLM"/>
    </source>
</evidence>
<keyword evidence="1" id="KW-0472">Membrane</keyword>
<organism evidence="2 3">
    <name type="scientific">Candidatus Woesebacteria bacterium RIFCSPLOWO2_01_FULL_39_10b</name>
    <dbReference type="NCBI Taxonomy" id="1802517"/>
    <lineage>
        <taxon>Bacteria</taxon>
        <taxon>Candidatus Woeseibacteriota</taxon>
    </lineage>
</organism>
<name>A0A1F8BB65_9BACT</name>
<accession>A0A1F8BB65</accession>
<feature type="transmembrane region" description="Helical" evidence="1">
    <location>
        <begin position="15"/>
        <end position="39"/>
    </location>
</feature>
<dbReference type="AlphaFoldDB" id="A0A1F8BB65"/>
<dbReference type="EMBL" id="MGHD01000003">
    <property type="protein sequence ID" value="OGM60625.1"/>
    <property type="molecule type" value="Genomic_DNA"/>
</dbReference>
<feature type="transmembrane region" description="Helical" evidence="1">
    <location>
        <begin position="234"/>
        <end position="252"/>
    </location>
</feature>
<feature type="transmembrane region" description="Helical" evidence="1">
    <location>
        <begin position="51"/>
        <end position="67"/>
    </location>
</feature>
<gene>
    <name evidence="2" type="ORF">A2892_01095</name>
</gene>
<evidence type="ECO:0000313" key="3">
    <source>
        <dbReference type="Proteomes" id="UP000176404"/>
    </source>
</evidence>
<dbReference type="STRING" id="1802517.A2892_01095"/>
<feature type="transmembrane region" description="Helical" evidence="1">
    <location>
        <begin position="176"/>
        <end position="191"/>
    </location>
</feature>
<keyword evidence="1" id="KW-1133">Transmembrane helix</keyword>
<sequence>MRWKIFFLVTFLNPWIWRIFDRSLVVFALLVVSTFTLYLTFRCNDCRYKKYISIVVLLFLGTFQYRITYVKSLVNLSNDDIRVRDMRLKEYPPVKFTLVNKPVWIPLAHWFEGRPESISFFRILYNLSEAVDPNLYFFANHPRERVGTQEFEKFPYLLFPFFALGYFLIIEKSKQLLVTSFIIPVFFLSLIGHDSKIGPFLLFPFFAVASTVGLERLDKSAGKLSKIKKRTVCILFLSLYLLVFVQILIYASH</sequence>
<evidence type="ECO:0000313" key="2">
    <source>
        <dbReference type="EMBL" id="OGM60625.1"/>
    </source>
</evidence>
<keyword evidence="1" id="KW-0812">Transmembrane</keyword>
<dbReference type="Proteomes" id="UP000176404">
    <property type="component" value="Unassembled WGS sequence"/>
</dbReference>
<comment type="caution">
    <text evidence="2">The sequence shown here is derived from an EMBL/GenBank/DDBJ whole genome shotgun (WGS) entry which is preliminary data.</text>
</comment>
<protein>
    <recommendedName>
        <fullName evidence="4">Glycosyltransferase RgtA/B/C/D-like domain-containing protein</fullName>
    </recommendedName>
</protein>
<evidence type="ECO:0000256" key="1">
    <source>
        <dbReference type="SAM" id="Phobius"/>
    </source>
</evidence>
<proteinExistence type="predicted"/>
<feature type="transmembrane region" description="Helical" evidence="1">
    <location>
        <begin position="197"/>
        <end position="214"/>
    </location>
</feature>
<feature type="transmembrane region" description="Helical" evidence="1">
    <location>
        <begin position="153"/>
        <end position="169"/>
    </location>
</feature>
<reference evidence="2 3" key="1">
    <citation type="journal article" date="2016" name="Nat. Commun.">
        <title>Thousands of microbial genomes shed light on interconnected biogeochemical processes in an aquifer system.</title>
        <authorList>
            <person name="Anantharaman K."/>
            <person name="Brown C.T."/>
            <person name="Hug L.A."/>
            <person name="Sharon I."/>
            <person name="Castelle C.J."/>
            <person name="Probst A.J."/>
            <person name="Thomas B.C."/>
            <person name="Singh A."/>
            <person name="Wilkins M.J."/>
            <person name="Karaoz U."/>
            <person name="Brodie E.L."/>
            <person name="Williams K.H."/>
            <person name="Hubbard S.S."/>
            <person name="Banfield J.F."/>
        </authorList>
    </citation>
    <scope>NUCLEOTIDE SEQUENCE [LARGE SCALE GENOMIC DNA]</scope>
</reference>